<keyword evidence="7" id="KW-1185">Reference proteome</keyword>
<evidence type="ECO:0000256" key="2">
    <source>
        <dbReference type="ARBA" id="ARBA00023015"/>
    </source>
</evidence>
<evidence type="ECO:0000313" key="6">
    <source>
        <dbReference type="EMBL" id="GEO84720.1"/>
    </source>
</evidence>
<dbReference type="Proteomes" id="UP000321717">
    <property type="component" value="Unassembled WGS sequence"/>
</dbReference>
<dbReference type="Gene3D" id="3.40.190.290">
    <property type="match status" value="1"/>
</dbReference>
<accession>A0A512HH55</accession>
<keyword evidence="3" id="KW-0238">DNA-binding</keyword>
<evidence type="ECO:0000256" key="1">
    <source>
        <dbReference type="ARBA" id="ARBA00009437"/>
    </source>
</evidence>
<dbReference type="Gene3D" id="1.10.10.10">
    <property type="entry name" value="Winged helix-like DNA-binding domain superfamily/Winged helix DNA-binding domain"/>
    <property type="match status" value="1"/>
</dbReference>
<dbReference type="RefSeq" id="WP_147179486.1">
    <property type="nucleotide sequence ID" value="NZ_BJZP01000006.1"/>
</dbReference>
<evidence type="ECO:0000256" key="3">
    <source>
        <dbReference type="ARBA" id="ARBA00023125"/>
    </source>
</evidence>
<dbReference type="InterPro" id="IPR036388">
    <property type="entry name" value="WH-like_DNA-bd_sf"/>
</dbReference>
<feature type="domain" description="HTH lysR-type" evidence="5">
    <location>
        <begin position="3"/>
        <end position="60"/>
    </location>
</feature>
<comment type="similarity">
    <text evidence="1">Belongs to the LysR transcriptional regulatory family.</text>
</comment>
<dbReference type="SUPFAM" id="SSF53850">
    <property type="entry name" value="Periplasmic binding protein-like II"/>
    <property type="match status" value="1"/>
</dbReference>
<reference evidence="6 7" key="1">
    <citation type="submission" date="2019-07" db="EMBL/GenBank/DDBJ databases">
        <title>Whole genome shotgun sequence of Rhizobium naphthalenivorans NBRC 107585.</title>
        <authorList>
            <person name="Hosoyama A."/>
            <person name="Uohara A."/>
            <person name="Ohji S."/>
            <person name="Ichikawa N."/>
        </authorList>
    </citation>
    <scope>NUCLEOTIDE SEQUENCE [LARGE SCALE GENOMIC DNA]</scope>
    <source>
        <strain evidence="6 7">NBRC 107585</strain>
    </source>
</reference>
<dbReference type="PROSITE" id="PS50931">
    <property type="entry name" value="HTH_LYSR"/>
    <property type="match status" value="1"/>
</dbReference>
<dbReference type="SUPFAM" id="SSF46785">
    <property type="entry name" value="Winged helix' DNA-binding domain"/>
    <property type="match status" value="1"/>
</dbReference>
<dbReference type="InterPro" id="IPR036390">
    <property type="entry name" value="WH_DNA-bd_sf"/>
</dbReference>
<evidence type="ECO:0000259" key="5">
    <source>
        <dbReference type="PROSITE" id="PS50931"/>
    </source>
</evidence>
<sequence length="296" mass="31416">MALSLAQMRAVDAVARHGQISRAAQSLGVSQPLISNQIQAFEAAWQIRIFDRDGYRITVAPGAEALMGRIRLAVDLLAEVESALTAQSADEARQLALGFSAHRLVMPALTEFVRLFPNVTLSTLGAPTMDLLAALKRGEIHLASVSLHAPEPGFHAVELARRPLVVYGQRGHALLQGDPVALSALHDQPMVLWNLQSGSRRRFDALCSAAGVAPRVTLEVDTQDVAYAAVAAGIGLGTAIEGEVLPDAYIDVVPLVAPGAEIGQFLLCLKGAEIRHQVAAFIEIARAMTPGADYGI</sequence>
<dbReference type="GO" id="GO:0003700">
    <property type="term" value="F:DNA-binding transcription factor activity"/>
    <property type="evidence" value="ECO:0007669"/>
    <property type="project" value="InterPro"/>
</dbReference>
<dbReference type="Pfam" id="PF00126">
    <property type="entry name" value="HTH_1"/>
    <property type="match status" value="1"/>
</dbReference>
<dbReference type="Pfam" id="PF03466">
    <property type="entry name" value="LysR_substrate"/>
    <property type="match status" value="1"/>
</dbReference>
<proteinExistence type="inferred from homology"/>
<gene>
    <name evidence="6" type="ORF">RNA01_16520</name>
</gene>
<dbReference type="GO" id="GO:0003677">
    <property type="term" value="F:DNA binding"/>
    <property type="evidence" value="ECO:0007669"/>
    <property type="project" value="UniProtKB-KW"/>
</dbReference>
<name>A0A512HH55_9HYPH</name>
<dbReference type="OrthoDB" id="9813056at2"/>
<dbReference type="PANTHER" id="PTHR30346:SF28">
    <property type="entry name" value="HTH-TYPE TRANSCRIPTIONAL REGULATOR CYNR"/>
    <property type="match status" value="1"/>
</dbReference>
<keyword evidence="4" id="KW-0804">Transcription</keyword>
<organism evidence="6 7">
    <name type="scientific">Ciceribacter naphthalenivorans</name>
    <dbReference type="NCBI Taxonomy" id="1118451"/>
    <lineage>
        <taxon>Bacteria</taxon>
        <taxon>Pseudomonadati</taxon>
        <taxon>Pseudomonadota</taxon>
        <taxon>Alphaproteobacteria</taxon>
        <taxon>Hyphomicrobiales</taxon>
        <taxon>Rhizobiaceae</taxon>
        <taxon>Ciceribacter</taxon>
    </lineage>
</organism>
<keyword evidence="2" id="KW-0805">Transcription regulation</keyword>
<dbReference type="AlphaFoldDB" id="A0A512HH55"/>
<dbReference type="EMBL" id="BJZP01000006">
    <property type="protein sequence ID" value="GEO84720.1"/>
    <property type="molecule type" value="Genomic_DNA"/>
</dbReference>
<comment type="caution">
    <text evidence="6">The sequence shown here is derived from an EMBL/GenBank/DDBJ whole genome shotgun (WGS) entry which is preliminary data.</text>
</comment>
<dbReference type="InterPro" id="IPR000847">
    <property type="entry name" value="LysR_HTH_N"/>
</dbReference>
<evidence type="ECO:0000313" key="7">
    <source>
        <dbReference type="Proteomes" id="UP000321717"/>
    </source>
</evidence>
<evidence type="ECO:0000256" key="4">
    <source>
        <dbReference type="ARBA" id="ARBA00023163"/>
    </source>
</evidence>
<dbReference type="PANTHER" id="PTHR30346">
    <property type="entry name" value="TRANSCRIPTIONAL DUAL REGULATOR HCAR-RELATED"/>
    <property type="match status" value="1"/>
</dbReference>
<dbReference type="InterPro" id="IPR005119">
    <property type="entry name" value="LysR_subst-bd"/>
</dbReference>
<dbReference type="GO" id="GO:0032993">
    <property type="term" value="C:protein-DNA complex"/>
    <property type="evidence" value="ECO:0007669"/>
    <property type="project" value="TreeGrafter"/>
</dbReference>
<protein>
    <submittedName>
        <fullName evidence="6">Transcriptional regulator</fullName>
    </submittedName>
</protein>
<dbReference type="CDD" id="cd05466">
    <property type="entry name" value="PBP2_LTTR_substrate"/>
    <property type="match status" value="1"/>
</dbReference>